<dbReference type="PANTHER" id="PTHR38444">
    <property type="entry name" value="ENTEROBACTIN BIOSYNTHESIS PROTEIN YBDZ"/>
    <property type="match status" value="1"/>
</dbReference>
<dbReference type="SMART" id="SM00923">
    <property type="entry name" value="MbtH"/>
    <property type="match status" value="1"/>
</dbReference>
<sequence length="78" mass="8796">MSSNPFDDADGRFYVLVNDEEQHSLWPSFAEIPAGWRIVFGEESRQQCLEHVEANWTDLRPKSLRDAMAADRVSAGAA</sequence>
<proteinExistence type="predicted"/>
<evidence type="ECO:0000259" key="1">
    <source>
        <dbReference type="SMART" id="SM00923"/>
    </source>
</evidence>
<evidence type="ECO:0000313" key="2">
    <source>
        <dbReference type="EMBL" id="KOG44376.1"/>
    </source>
</evidence>
<reference evidence="3" key="1">
    <citation type="submission" date="2015-07" db="EMBL/GenBank/DDBJ databases">
        <authorList>
            <consortium name="Consortium for Microbial Forensics and Genomics (microFORGE)"/>
            <person name="Knight B.M."/>
            <person name="Roberts D.P."/>
            <person name="Lin D."/>
            <person name="Hari K."/>
            <person name="Fletcher J."/>
            <person name="Melcher U."/>
            <person name="Blagden T."/>
            <person name="Winegar R.A."/>
        </authorList>
    </citation>
    <scope>NUCLEOTIDE SEQUENCE [LARGE SCALE GENOMIC DNA]</scope>
    <source>
        <strain evidence="3">NRRL B-1447</strain>
    </source>
</reference>
<dbReference type="SUPFAM" id="SSF160582">
    <property type="entry name" value="MbtH-like"/>
    <property type="match status" value="1"/>
</dbReference>
<dbReference type="Proteomes" id="UP000037084">
    <property type="component" value="Unassembled WGS sequence"/>
</dbReference>
<dbReference type="GO" id="GO:0005829">
    <property type="term" value="C:cytosol"/>
    <property type="evidence" value="ECO:0007669"/>
    <property type="project" value="TreeGrafter"/>
</dbReference>
<dbReference type="OrthoDB" id="7584480at2"/>
<dbReference type="PATRIC" id="fig|1961.12.peg.7934"/>
<dbReference type="eggNOG" id="COG3251">
    <property type="taxonomic scope" value="Bacteria"/>
</dbReference>
<dbReference type="InterPro" id="IPR038020">
    <property type="entry name" value="MbtH-like_sf"/>
</dbReference>
<dbReference type="PANTHER" id="PTHR38444:SF1">
    <property type="entry name" value="ENTEROBACTIN BIOSYNTHESIS PROTEIN YBDZ"/>
    <property type="match status" value="1"/>
</dbReference>
<dbReference type="EMBL" id="LGUV01000387">
    <property type="protein sequence ID" value="KOG44376.1"/>
    <property type="molecule type" value="Genomic_DNA"/>
</dbReference>
<comment type="caution">
    <text evidence="2">The sequence shown here is derived from an EMBL/GenBank/DDBJ whole genome shotgun (WGS) entry which is preliminary data.</text>
</comment>
<dbReference type="InterPro" id="IPR037407">
    <property type="entry name" value="MLP_fam"/>
</dbReference>
<protein>
    <recommendedName>
        <fullName evidence="1">MbtH-like domain-containing protein</fullName>
    </recommendedName>
</protein>
<dbReference type="Gene3D" id="3.90.820.10">
    <property type="entry name" value="Structural Genomics, Unknown Function 30-nov-00 1gh9 Mol_id"/>
    <property type="match status" value="1"/>
</dbReference>
<dbReference type="InterPro" id="IPR005153">
    <property type="entry name" value="MbtH-like_dom"/>
</dbReference>
<dbReference type="Pfam" id="PF03621">
    <property type="entry name" value="MbtH"/>
    <property type="match status" value="1"/>
</dbReference>
<feature type="domain" description="MbtH-like" evidence="1">
    <location>
        <begin position="4"/>
        <end position="54"/>
    </location>
</feature>
<name>A0A0L8M1V4_STRVG</name>
<evidence type="ECO:0000313" key="3">
    <source>
        <dbReference type="Proteomes" id="UP000037084"/>
    </source>
</evidence>
<organism evidence="2 3">
    <name type="scientific">Streptomyces virginiae</name>
    <name type="common">Streptomyces cinnamonensis</name>
    <dbReference type="NCBI Taxonomy" id="1961"/>
    <lineage>
        <taxon>Bacteria</taxon>
        <taxon>Bacillati</taxon>
        <taxon>Actinomycetota</taxon>
        <taxon>Actinomycetes</taxon>
        <taxon>Kitasatosporales</taxon>
        <taxon>Streptomycetaceae</taxon>
        <taxon>Streptomyces</taxon>
    </lineage>
</organism>
<dbReference type="RefSeq" id="WP_030386169.1">
    <property type="nucleotide sequence ID" value="NZ_LGUV01000387.1"/>
</dbReference>
<dbReference type="GO" id="GO:0019290">
    <property type="term" value="P:siderophore biosynthetic process"/>
    <property type="evidence" value="ECO:0007669"/>
    <property type="project" value="TreeGrafter"/>
</dbReference>
<dbReference type="AlphaFoldDB" id="A0A0L8M1V4"/>
<accession>A0A0L8M1V4</accession>
<gene>
    <name evidence="2" type="ORF">ADK75_36030</name>
</gene>